<evidence type="ECO:0000256" key="1">
    <source>
        <dbReference type="SAM" id="Coils"/>
    </source>
</evidence>
<feature type="compositionally biased region" description="Acidic residues" evidence="2">
    <location>
        <begin position="477"/>
        <end position="491"/>
    </location>
</feature>
<keyword evidence="1" id="KW-0175">Coiled coil</keyword>
<feature type="coiled-coil region" evidence="1">
    <location>
        <begin position="272"/>
        <end position="421"/>
    </location>
</feature>
<keyword evidence="4" id="KW-1185">Reference proteome</keyword>
<dbReference type="STRING" id="31234.E3N985"/>
<evidence type="ECO:0000313" key="3">
    <source>
        <dbReference type="EMBL" id="EFO90170.1"/>
    </source>
</evidence>
<evidence type="ECO:0000313" key="4">
    <source>
        <dbReference type="Proteomes" id="UP000008281"/>
    </source>
</evidence>
<sequence>MTASPDRNLKEEIFQALKKENYELTCEVMANSTALAVKNGQVRKLNSQVKELNETVALLNEREAKTQKLLHQFEKSEMGLQLEIINMRKEMDGKEANLMELSKEIKGLKEDEMDSIGKLVEEMKQQTIRDEKLVKQFKAKYGQPKNEFFKDSPLDAMGLHKEIMERMAVQKEQIENEAKNPATELKLSKEERAELDRVAKIAENEQLKNELRMVEKKLENSRDKMETMKMKYEIELKETNAHLTDMVSIKDKKIAELQAKMEQTVTTNQCRMNQLFSEIQRREEKIQDLSHELQEAQAILSGFNRNAPNAPQAEGFLKETKEEKLKNELRTVRDEMKMMKMNYEKRLKMGDETNAQLIDVIKTQRTKLAELELQEKTAALKDLKAKEIAPAAPQSDSDGEKKQLKNELQMVQDEMEMMKMKYEERLKMGDKTNTRLIDIIKTQRTKLAELELQEITTALKDLKTEEIPPEARQPVDSDSEEWEHVEEADTA</sequence>
<feature type="coiled-coil region" evidence="1">
    <location>
        <begin position="160"/>
        <end position="235"/>
    </location>
</feature>
<organism evidence="4">
    <name type="scientific">Caenorhabditis remanei</name>
    <name type="common">Caenorhabditis vulgaris</name>
    <dbReference type="NCBI Taxonomy" id="31234"/>
    <lineage>
        <taxon>Eukaryota</taxon>
        <taxon>Metazoa</taxon>
        <taxon>Ecdysozoa</taxon>
        <taxon>Nematoda</taxon>
        <taxon>Chromadorea</taxon>
        <taxon>Rhabditida</taxon>
        <taxon>Rhabditina</taxon>
        <taxon>Rhabditomorpha</taxon>
        <taxon>Rhabditoidea</taxon>
        <taxon>Rhabditidae</taxon>
        <taxon>Peloderinae</taxon>
        <taxon>Caenorhabditis</taxon>
    </lineage>
</organism>
<proteinExistence type="predicted"/>
<dbReference type="Proteomes" id="UP000008281">
    <property type="component" value="Unassembled WGS sequence"/>
</dbReference>
<accession>E3N985</accession>
<dbReference type="EMBL" id="DS268563">
    <property type="protein sequence ID" value="EFO90170.1"/>
    <property type="molecule type" value="Genomic_DNA"/>
</dbReference>
<feature type="region of interest" description="Disordered" evidence="2">
    <location>
        <begin position="461"/>
        <end position="491"/>
    </location>
</feature>
<dbReference type="AlphaFoldDB" id="E3N985"/>
<reference evidence="3" key="1">
    <citation type="submission" date="2007-07" db="EMBL/GenBank/DDBJ databases">
        <title>PCAP assembly of the Caenorhabditis remanei genome.</title>
        <authorList>
            <consortium name="The Caenorhabditis remanei Sequencing Consortium"/>
            <person name="Wilson R.K."/>
        </authorList>
    </citation>
    <scope>NUCLEOTIDE SEQUENCE [LARGE SCALE GENOMIC DNA]</scope>
    <source>
        <strain evidence="3">PB4641</strain>
    </source>
</reference>
<gene>
    <name evidence="3" type="ORF">CRE_24184</name>
</gene>
<name>E3N985_CAERE</name>
<protein>
    <submittedName>
        <fullName evidence="3">Uncharacterized protein</fullName>
    </submittedName>
</protein>
<dbReference type="HOGENOM" id="CLU_555806_0_0_1"/>
<evidence type="ECO:0000256" key="2">
    <source>
        <dbReference type="SAM" id="MobiDB-lite"/>
    </source>
</evidence>
<feature type="coiled-coil region" evidence="1">
    <location>
        <begin position="35"/>
        <end position="111"/>
    </location>
</feature>